<organism evidence="2 3">
    <name type="scientific">Winmispira thermophila (strain ATCC 49972 / DSM 6192 / RI 19.B1)</name>
    <name type="common">Spirochaeta thermophila</name>
    <dbReference type="NCBI Taxonomy" id="665571"/>
    <lineage>
        <taxon>Bacteria</taxon>
        <taxon>Pseudomonadati</taxon>
        <taxon>Spirochaetota</taxon>
        <taxon>Spirochaetia</taxon>
        <taxon>Winmispirales</taxon>
        <taxon>Winmispiraceae</taxon>
        <taxon>Winmispira</taxon>
    </lineage>
</organism>
<protein>
    <submittedName>
        <fullName evidence="2">DHH superfamily protein, subfamily 1</fullName>
    </submittedName>
</protein>
<dbReference type="Gene3D" id="3.90.1640.10">
    <property type="entry name" value="inorganic pyrophosphatase (n-terminal core)"/>
    <property type="match status" value="1"/>
</dbReference>
<evidence type="ECO:0000259" key="1">
    <source>
        <dbReference type="Pfam" id="PF01368"/>
    </source>
</evidence>
<sequence>MRVSELLDVLVPGVPVCVLVHDYPDHDAVASAAGLVWLLSRRGWEAQVVYRGMLESESLKEALSRYPVPLSSLDGVDETSVQFVVVDGFYGSGHVPSVGGKVMGVIDHHEPEAFPPPEGIPFVDVRPSYGACASIVYEYLRDLDLSPPSWLATFLMLAILMDTEFLARGVSPAEMDALAGLYRMGDLSEATGILSNSLVIEDLPVLSGMWRRLELSPPGGFVFVDGPARSEVMAVMGDLILRFREITCVFLCARDGDGYRISVRSEDGRLPAWMVVRRVLEGYGVGGGHVHMGGGRVDAGVWPGEKVMRERFISVVKELV</sequence>
<dbReference type="HOGENOM" id="CLU_046377_1_0_12"/>
<feature type="domain" description="DDH" evidence="1">
    <location>
        <begin position="16"/>
        <end position="159"/>
    </location>
</feature>
<accession>E0RNB4</accession>
<dbReference type="PaxDb" id="665571-STHERM_c01380"/>
<dbReference type="AlphaFoldDB" id="E0RNB4"/>
<reference key="1">
    <citation type="submission" date="2009-08" db="EMBL/GenBank/DDBJ databases">
        <title>The genome sequence of Spirochaeta thermophila DSM6192.</title>
        <authorList>
            <person name="Angelov A."/>
            <person name="Mientus M."/>
            <person name="Wittenberg S."/>
            <person name="Lehmann R."/>
            <person name="Liesegang H."/>
            <person name="Daniel R."/>
            <person name="Liebl W."/>
        </authorList>
    </citation>
    <scope>NUCLEOTIDE SEQUENCE</scope>
    <source>
        <strain>DSM 6192</strain>
    </source>
</reference>
<reference evidence="2 3" key="2">
    <citation type="journal article" date="2010" name="J. Bacteriol.">
        <title>Genome sequence of the polysaccharide-degrading, thermophilic anaerobe Spirochaeta thermophila DSM 6192.</title>
        <authorList>
            <person name="Angelov A."/>
            <person name="Liebl S."/>
            <person name="Ballschmiter M."/>
            <person name="Bomeke M."/>
            <person name="Lehmann R."/>
            <person name="Liesegang H."/>
            <person name="Daniel R."/>
            <person name="Liebl W."/>
        </authorList>
    </citation>
    <scope>NUCLEOTIDE SEQUENCE [LARGE SCALE GENOMIC DNA]</scope>
    <source>
        <strain evidence="3">ATCC 49972 / DSM 6192 / RI 19.B1</strain>
    </source>
</reference>
<gene>
    <name evidence="2" type="ordered locus">STHERM_c01380</name>
</gene>
<dbReference type="InterPro" id="IPR038763">
    <property type="entry name" value="DHH_sf"/>
</dbReference>
<dbReference type="RefSeq" id="WP_013312955.1">
    <property type="nucleotide sequence ID" value="NC_014484.1"/>
</dbReference>
<evidence type="ECO:0000313" key="2">
    <source>
        <dbReference type="EMBL" id="ADN01114.1"/>
    </source>
</evidence>
<dbReference type="eggNOG" id="COG0618">
    <property type="taxonomic scope" value="Bacteria"/>
</dbReference>
<dbReference type="Proteomes" id="UP000001296">
    <property type="component" value="Chromosome"/>
</dbReference>
<dbReference type="PANTHER" id="PTHR47618">
    <property type="entry name" value="BIFUNCTIONAL OLIGORIBONUCLEASE AND PAP PHOSPHATASE NRNA"/>
    <property type="match status" value="1"/>
</dbReference>
<dbReference type="InterPro" id="IPR001667">
    <property type="entry name" value="DDH_dom"/>
</dbReference>
<dbReference type="SUPFAM" id="SSF64182">
    <property type="entry name" value="DHH phosphoesterases"/>
    <property type="match status" value="1"/>
</dbReference>
<dbReference type="KEGG" id="sta:STHERM_c01380"/>
<evidence type="ECO:0000313" key="3">
    <source>
        <dbReference type="Proteomes" id="UP000001296"/>
    </source>
</evidence>
<proteinExistence type="predicted"/>
<dbReference type="InterPro" id="IPR051319">
    <property type="entry name" value="Oligoribo/pAp-PDE_c-di-AMP_PDE"/>
</dbReference>
<dbReference type="PANTHER" id="PTHR47618:SF1">
    <property type="entry name" value="BIFUNCTIONAL OLIGORIBONUCLEASE AND PAP PHOSPHATASE NRNA"/>
    <property type="match status" value="1"/>
</dbReference>
<dbReference type="Pfam" id="PF01368">
    <property type="entry name" value="DHH"/>
    <property type="match status" value="1"/>
</dbReference>
<dbReference type="EMBL" id="CP001698">
    <property type="protein sequence ID" value="ADN01114.1"/>
    <property type="molecule type" value="Genomic_DNA"/>
</dbReference>
<name>E0RNB4_WINT6</name>